<sequence>MNGNFNNLRFSFENTRQSNLLSSPFPSPAPALTGEYIRLRPTTISHPLLYILPFLLPQALTAALAAEMEGAAAETPGGHLEVALLQIMQRHHHESLRQRKKTERAKMDAVKSAARVADLLVATVDGGVKELYINERRIEMEARALLATIARYRKQTDQWLATTNEINSVLKEIGDFENWMKIMDFDCESINAAIRNIHQS</sequence>
<evidence type="ECO:0000313" key="3">
    <source>
        <dbReference type="EnsemblPlants" id="LPERR11G00570.2"/>
    </source>
</evidence>
<evidence type="ECO:0000313" key="4">
    <source>
        <dbReference type="Proteomes" id="UP000032180"/>
    </source>
</evidence>
<dbReference type="Pfam" id="PF06320">
    <property type="entry name" value="GCN5L1"/>
    <property type="match status" value="1"/>
</dbReference>
<accession>A0A0D9XNA3</accession>
<dbReference type="EnsemblPlants" id="LPERR11G00570.2">
    <property type="protein sequence ID" value="LPERR11G00570.2"/>
    <property type="gene ID" value="LPERR11G00570"/>
</dbReference>
<dbReference type="GO" id="GO:0031083">
    <property type="term" value="C:BLOC-1 complex"/>
    <property type="evidence" value="ECO:0007669"/>
    <property type="project" value="InterPro"/>
</dbReference>
<dbReference type="STRING" id="77586.A0A0D9XNA3"/>
<dbReference type="PANTHER" id="PTHR13073">
    <property type="entry name" value="BLOC-1 COMPLEX SUBUNIT 1"/>
    <property type="match status" value="1"/>
</dbReference>
<dbReference type="GO" id="GO:0016197">
    <property type="term" value="P:endosomal transport"/>
    <property type="evidence" value="ECO:0007669"/>
    <property type="project" value="TreeGrafter"/>
</dbReference>
<dbReference type="Gramene" id="LPERR11G00570.2">
    <property type="protein sequence ID" value="LPERR11G00570.2"/>
    <property type="gene ID" value="LPERR11G00570"/>
</dbReference>
<dbReference type="eggNOG" id="KOG3390">
    <property type="taxonomic scope" value="Eukaryota"/>
</dbReference>
<protein>
    <recommendedName>
        <fullName evidence="2">Biogenesis of lysosome-related organelles complex 1 subunit 1</fullName>
    </recommendedName>
</protein>
<keyword evidence="4" id="KW-1185">Reference proteome</keyword>
<dbReference type="HOGENOM" id="CLU_1367961_0_0_1"/>
<name>A0A0D9XNA3_9ORYZ</name>
<organism evidence="3 4">
    <name type="scientific">Leersia perrieri</name>
    <dbReference type="NCBI Taxonomy" id="77586"/>
    <lineage>
        <taxon>Eukaryota</taxon>
        <taxon>Viridiplantae</taxon>
        <taxon>Streptophyta</taxon>
        <taxon>Embryophyta</taxon>
        <taxon>Tracheophyta</taxon>
        <taxon>Spermatophyta</taxon>
        <taxon>Magnoliopsida</taxon>
        <taxon>Liliopsida</taxon>
        <taxon>Poales</taxon>
        <taxon>Poaceae</taxon>
        <taxon>BOP clade</taxon>
        <taxon>Oryzoideae</taxon>
        <taxon>Oryzeae</taxon>
        <taxon>Oryzinae</taxon>
        <taxon>Leersia</taxon>
    </lineage>
</organism>
<dbReference type="AlphaFoldDB" id="A0A0D9XNA3"/>
<evidence type="ECO:0000256" key="1">
    <source>
        <dbReference type="ARBA" id="ARBA00007133"/>
    </source>
</evidence>
<reference evidence="4" key="2">
    <citation type="submission" date="2013-12" db="EMBL/GenBank/DDBJ databases">
        <authorList>
            <person name="Yu Y."/>
            <person name="Lee S."/>
            <person name="de Baynast K."/>
            <person name="Wissotski M."/>
            <person name="Liu L."/>
            <person name="Talag J."/>
            <person name="Goicoechea J."/>
            <person name="Angelova A."/>
            <person name="Jetty R."/>
            <person name="Kudrna D."/>
            <person name="Golser W."/>
            <person name="Rivera L."/>
            <person name="Zhang J."/>
            <person name="Wing R."/>
        </authorList>
    </citation>
    <scope>NUCLEOTIDE SEQUENCE</scope>
</reference>
<comment type="similarity">
    <text evidence="1">Belongs to the BLOC1S1 family.</text>
</comment>
<evidence type="ECO:0000256" key="2">
    <source>
        <dbReference type="ARBA" id="ARBA00019577"/>
    </source>
</evidence>
<reference evidence="3 4" key="1">
    <citation type="submission" date="2012-08" db="EMBL/GenBank/DDBJ databases">
        <title>Oryza genome evolution.</title>
        <authorList>
            <person name="Wing R.A."/>
        </authorList>
    </citation>
    <scope>NUCLEOTIDE SEQUENCE</scope>
</reference>
<reference evidence="3" key="3">
    <citation type="submission" date="2015-04" db="UniProtKB">
        <authorList>
            <consortium name="EnsemblPlants"/>
        </authorList>
    </citation>
    <scope>IDENTIFICATION</scope>
</reference>
<dbReference type="InterPro" id="IPR009395">
    <property type="entry name" value="BLOC1S1"/>
</dbReference>
<dbReference type="Proteomes" id="UP000032180">
    <property type="component" value="Chromosome 11"/>
</dbReference>
<proteinExistence type="inferred from homology"/>
<dbReference type="PANTHER" id="PTHR13073:SF0">
    <property type="entry name" value="BIOGENESIS OF LYSOSOME-RELATED ORGANELLES COMPLEX 1 SUBUNIT 1"/>
    <property type="match status" value="1"/>
</dbReference>